<feature type="compositionally biased region" description="Basic and acidic residues" evidence="1">
    <location>
        <begin position="8"/>
        <end position="35"/>
    </location>
</feature>
<sequence>EAEDDNITESKETKERNESTESKEINGSKESKEGEQNCGEEGPAPDHGGSGLRRESSWDTWETVQSPPPMGYHHRMQPPLHYPHHYSYLDLPPSKRQRSDEDSMSDVASSHLSSHSTDPGTMGLRDLVLNTNAQTQAAIASLNVSVQSMTNEVHRLKEQIKPILKRRKVSCGAEENKSLLWTVGVQ</sequence>
<organism evidence="2 3">
    <name type="scientific">Geodia barretti</name>
    <name type="common">Barrett's horny sponge</name>
    <dbReference type="NCBI Taxonomy" id="519541"/>
    <lineage>
        <taxon>Eukaryota</taxon>
        <taxon>Metazoa</taxon>
        <taxon>Porifera</taxon>
        <taxon>Demospongiae</taxon>
        <taxon>Heteroscleromorpha</taxon>
        <taxon>Tetractinellida</taxon>
        <taxon>Astrophorina</taxon>
        <taxon>Geodiidae</taxon>
        <taxon>Geodia</taxon>
    </lineage>
</organism>
<protein>
    <submittedName>
        <fullName evidence="2">Uncharacterized protein</fullName>
    </submittedName>
</protein>
<keyword evidence="3" id="KW-1185">Reference proteome</keyword>
<dbReference type="EMBL" id="CASHTH010003047">
    <property type="protein sequence ID" value="CAI8039535.1"/>
    <property type="molecule type" value="Genomic_DNA"/>
</dbReference>
<reference evidence="2" key="1">
    <citation type="submission" date="2023-03" db="EMBL/GenBank/DDBJ databases">
        <authorList>
            <person name="Steffen K."/>
            <person name="Cardenas P."/>
        </authorList>
    </citation>
    <scope>NUCLEOTIDE SEQUENCE</scope>
</reference>
<proteinExistence type="predicted"/>
<accession>A0AA35X641</accession>
<name>A0AA35X641_GEOBA</name>
<evidence type="ECO:0000313" key="3">
    <source>
        <dbReference type="Proteomes" id="UP001174909"/>
    </source>
</evidence>
<dbReference type="Proteomes" id="UP001174909">
    <property type="component" value="Unassembled WGS sequence"/>
</dbReference>
<feature type="region of interest" description="Disordered" evidence="1">
    <location>
        <begin position="1"/>
        <end position="123"/>
    </location>
</feature>
<feature type="non-terminal residue" evidence="2">
    <location>
        <position position="186"/>
    </location>
</feature>
<feature type="compositionally biased region" description="Low complexity" evidence="1">
    <location>
        <begin position="105"/>
        <end position="116"/>
    </location>
</feature>
<dbReference type="AlphaFoldDB" id="A0AA35X641"/>
<gene>
    <name evidence="2" type="ORF">GBAR_LOCUS21999</name>
</gene>
<comment type="caution">
    <text evidence="2">The sequence shown here is derived from an EMBL/GenBank/DDBJ whole genome shotgun (WGS) entry which is preliminary data.</text>
</comment>
<evidence type="ECO:0000256" key="1">
    <source>
        <dbReference type="SAM" id="MobiDB-lite"/>
    </source>
</evidence>
<evidence type="ECO:0000313" key="2">
    <source>
        <dbReference type="EMBL" id="CAI8039535.1"/>
    </source>
</evidence>